<feature type="compositionally biased region" description="Basic and acidic residues" evidence="3">
    <location>
        <begin position="116"/>
        <end position="131"/>
    </location>
</feature>
<evidence type="ECO:0000313" key="6">
    <source>
        <dbReference type="Proteomes" id="UP001162162"/>
    </source>
</evidence>
<evidence type="ECO:0000256" key="1">
    <source>
        <dbReference type="ARBA" id="ARBA00022884"/>
    </source>
</evidence>
<dbReference type="GO" id="GO:0003723">
    <property type="term" value="F:RNA binding"/>
    <property type="evidence" value="ECO:0007669"/>
    <property type="project" value="UniProtKB-UniRule"/>
</dbReference>
<name>A0AAV8YNZ4_9CUCU</name>
<evidence type="ECO:0000256" key="3">
    <source>
        <dbReference type="SAM" id="MobiDB-lite"/>
    </source>
</evidence>
<dbReference type="SMART" id="SM00360">
    <property type="entry name" value="RRM"/>
    <property type="match status" value="1"/>
</dbReference>
<proteinExistence type="predicted"/>
<keyword evidence="1 2" id="KW-0694">RNA-binding</keyword>
<evidence type="ECO:0000256" key="2">
    <source>
        <dbReference type="PROSITE-ProRule" id="PRU00176"/>
    </source>
</evidence>
<feature type="region of interest" description="Disordered" evidence="3">
    <location>
        <begin position="89"/>
        <end position="170"/>
    </location>
</feature>
<dbReference type="Gene3D" id="3.30.70.330">
    <property type="match status" value="1"/>
</dbReference>
<feature type="compositionally biased region" description="Basic and acidic residues" evidence="3">
    <location>
        <begin position="159"/>
        <end position="170"/>
    </location>
</feature>
<dbReference type="EMBL" id="JAPWTK010000066">
    <property type="protein sequence ID" value="KAJ8952587.1"/>
    <property type="molecule type" value="Genomic_DNA"/>
</dbReference>
<reference evidence="5" key="1">
    <citation type="journal article" date="2023" name="Insect Mol. Biol.">
        <title>Genome sequencing provides insights into the evolution of gene families encoding plant cell wall-degrading enzymes in longhorned beetles.</title>
        <authorList>
            <person name="Shin N.R."/>
            <person name="Okamura Y."/>
            <person name="Kirsch R."/>
            <person name="Pauchet Y."/>
        </authorList>
    </citation>
    <scope>NUCLEOTIDE SEQUENCE</scope>
    <source>
        <strain evidence="5">AMC_N1</strain>
    </source>
</reference>
<evidence type="ECO:0000259" key="4">
    <source>
        <dbReference type="PROSITE" id="PS50102"/>
    </source>
</evidence>
<accession>A0AAV8YNZ4</accession>
<gene>
    <name evidence="5" type="ORF">NQ318_004134</name>
</gene>
<organism evidence="5 6">
    <name type="scientific">Aromia moschata</name>
    <dbReference type="NCBI Taxonomy" id="1265417"/>
    <lineage>
        <taxon>Eukaryota</taxon>
        <taxon>Metazoa</taxon>
        <taxon>Ecdysozoa</taxon>
        <taxon>Arthropoda</taxon>
        <taxon>Hexapoda</taxon>
        <taxon>Insecta</taxon>
        <taxon>Pterygota</taxon>
        <taxon>Neoptera</taxon>
        <taxon>Endopterygota</taxon>
        <taxon>Coleoptera</taxon>
        <taxon>Polyphaga</taxon>
        <taxon>Cucujiformia</taxon>
        <taxon>Chrysomeloidea</taxon>
        <taxon>Cerambycidae</taxon>
        <taxon>Cerambycinae</taxon>
        <taxon>Callichromatini</taxon>
        <taxon>Aromia</taxon>
    </lineage>
</organism>
<feature type="compositionally biased region" description="Basic residues" evidence="3">
    <location>
        <begin position="90"/>
        <end position="113"/>
    </location>
</feature>
<dbReference type="InterPro" id="IPR000504">
    <property type="entry name" value="RRM_dom"/>
</dbReference>
<dbReference type="InterPro" id="IPR035979">
    <property type="entry name" value="RBD_domain_sf"/>
</dbReference>
<comment type="caution">
    <text evidence="5">The sequence shown here is derived from an EMBL/GenBank/DDBJ whole genome shotgun (WGS) entry which is preliminary data.</text>
</comment>
<dbReference type="AlphaFoldDB" id="A0AAV8YNZ4"/>
<dbReference type="Pfam" id="PF00076">
    <property type="entry name" value="RRM_1"/>
    <property type="match status" value="1"/>
</dbReference>
<dbReference type="PROSITE" id="PS50102">
    <property type="entry name" value="RRM"/>
    <property type="match status" value="1"/>
</dbReference>
<sequence>MADIRLSILKYMEYLDGTILVQYKIRNIDAEEDELWKLFETCGPISYEWAKGFAYVNFKDADAVQLALEMDNIKLRDRELRISLCNLNGARKKKNNKNKNKAIARPGRGKPIKNRNQNENKDTSSSEKQELNKNAAPFQGTKFSDKKKKHKVNKGLLQKKKDDEKTNTEE</sequence>
<feature type="domain" description="RRM" evidence="4">
    <location>
        <begin position="21"/>
        <end position="87"/>
    </location>
</feature>
<dbReference type="Proteomes" id="UP001162162">
    <property type="component" value="Unassembled WGS sequence"/>
</dbReference>
<dbReference type="InterPro" id="IPR012677">
    <property type="entry name" value="Nucleotide-bd_a/b_plait_sf"/>
</dbReference>
<evidence type="ECO:0000313" key="5">
    <source>
        <dbReference type="EMBL" id="KAJ8952587.1"/>
    </source>
</evidence>
<dbReference type="SUPFAM" id="SSF54928">
    <property type="entry name" value="RNA-binding domain, RBD"/>
    <property type="match status" value="1"/>
</dbReference>
<protein>
    <recommendedName>
        <fullName evidence="4">RRM domain-containing protein</fullName>
    </recommendedName>
</protein>
<keyword evidence="6" id="KW-1185">Reference proteome</keyword>